<name>A0A8J3QQE0_9ACTN</name>
<dbReference type="AlphaFoldDB" id="A0A8J3QQE0"/>
<proteinExistence type="predicted"/>
<comment type="caution">
    <text evidence="4">The sequence shown here is derived from an EMBL/GenBank/DDBJ whole genome shotgun (WGS) entry which is preliminary data.</text>
</comment>
<keyword evidence="2" id="KW-1133">Transmembrane helix</keyword>
<dbReference type="EMBL" id="BONZ01000015">
    <property type="protein sequence ID" value="GIH13538.1"/>
    <property type="molecule type" value="Genomic_DNA"/>
</dbReference>
<organism evidence="4 5">
    <name type="scientific">Rugosimonospora africana</name>
    <dbReference type="NCBI Taxonomy" id="556532"/>
    <lineage>
        <taxon>Bacteria</taxon>
        <taxon>Bacillati</taxon>
        <taxon>Actinomycetota</taxon>
        <taxon>Actinomycetes</taxon>
        <taxon>Micromonosporales</taxon>
        <taxon>Micromonosporaceae</taxon>
        <taxon>Rugosimonospora</taxon>
    </lineage>
</organism>
<accession>A0A8J3QQE0</accession>
<protein>
    <recommendedName>
        <fullName evidence="3">Low molecular weight protein antigen 6 PH domain-containing protein</fullName>
    </recommendedName>
</protein>
<feature type="compositionally biased region" description="Acidic residues" evidence="1">
    <location>
        <begin position="122"/>
        <end position="133"/>
    </location>
</feature>
<feature type="compositionally biased region" description="Low complexity" evidence="1">
    <location>
        <begin position="134"/>
        <end position="147"/>
    </location>
</feature>
<feature type="transmembrane region" description="Helical" evidence="2">
    <location>
        <begin position="12"/>
        <end position="34"/>
    </location>
</feature>
<keyword evidence="5" id="KW-1185">Reference proteome</keyword>
<sequence length="161" mass="16628">MVSTVKFRHNAAIVVAGLVALFGAVPVATVQWYLTPILLVPLAVMIWGWRAGTDANQDGLSIRALFGATRVPWERITGFVPAQRRVVAMLDGGGSVTLPAVTPADLPRLVAASGQELATTEESGEPDDADPAEAVEAVEAAGVPEPATASERDGSPTASEG</sequence>
<dbReference type="Pfam" id="PF10756">
    <property type="entry name" value="bPH_6"/>
    <property type="match status" value="1"/>
</dbReference>
<dbReference type="Proteomes" id="UP000642748">
    <property type="component" value="Unassembled WGS sequence"/>
</dbReference>
<evidence type="ECO:0000313" key="5">
    <source>
        <dbReference type="Proteomes" id="UP000642748"/>
    </source>
</evidence>
<gene>
    <name evidence="4" type="ORF">Raf01_17100</name>
</gene>
<feature type="region of interest" description="Disordered" evidence="1">
    <location>
        <begin position="114"/>
        <end position="161"/>
    </location>
</feature>
<evidence type="ECO:0000256" key="2">
    <source>
        <dbReference type="SAM" id="Phobius"/>
    </source>
</evidence>
<evidence type="ECO:0000256" key="1">
    <source>
        <dbReference type="SAM" id="MobiDB-lite"/>
    </source>
</evidence>
<dbReference type="InterPro" id="IPR019692">
    <property type="entry name" value="CFP-6_PH"/>
</dbReference>
<reference evidence="4" key="1">
    <citation type="submission" date="2021-01" db="EMBL/GenBank/DDBJ databases">
        <title>Whole genome shotgun sequence of Rugosimonospora africana NBRC 104875.</title>
        <authorList>
            <person name="Komaki H."/>
            <person name="Tamura T."/>
        </authorList>
    </citation>
    <scope>NUCLEOTIDE SEQUENCE</scope>
    <source>
        <strain evidence="4">NBRC 104875</strain>
    </source>
</reference>
<evidence type="ECO:0000313" key="4">
    <source>
        <dbReference type="EMBL" id="GIH13538.1"/>
    </source>
</evidence>
<keyword evidence="2" id="KW-0812">Transmembrane</keyword>
<keyword evidence="2" id="KW-0472">Membrane</keyword>
<feature type="domain" description="Low molecular weight protein antigen 6 PH" evidence="3">
    <location>
        <begin position="50"/>
        <end position="117"/>
    </location>
</feature>
<evidence type="ECO:0000259" key="3">
    <source>
        <dbReference type="Pfam" id="PF10756"/>
    </source>
</evidence>